<dbReference type="OrthoDB" id="4473401at2759"/>
<evidence type="ECO:0000256" key="2">
    <source>
        <dbReference type="ARBA" id="ARBA00022900"/>
    </source>
</evidence>
<dbReference type="InterPro" id="IPR002223">
    <property type="entry name" value="Kunitz_BPTI"/>
</dbReference>
<dbReference type="GO" id="GO:0004867">
    <property type="term" value="F:serine-type endopeptidase inhibitor activity"/>
    <property type="evidence" value="ECO:0007669"/>
    <property type="project" value="UniProtKB-KW"/>
</dbReference>
<gene>
    <name evidence="6" type="ORF">AFUS01_LOCUS16923</name>
</gene>
<keyword evidence="1" id="KW-0646">Protease inhibitor</keyword>
<dbReference type="EMBL" id="CAJVCH010158834">
    <property type="protein sequence ID" value="CAG7728118.1"/>
    <property type="molecule type" value="Genomic_DNA"/>
</dbReference>
<comment type="caution">
    <text evidence="6">The sequence shown here is derived from an EMBL/GenBank/DDBJ whole genome shotgun (WGS) entry which is preliminary data.</text>
</comment>
<dbReference type="PROSITE" id="PS50279">
    <property type="entry name" value="BPTI_KUNITZ_2"/>
    <property type="match status" value="1"/>
</dbReference>
<keyword evidence="3" id="KW-1015">Disulfide bond</keyword>
<proteinExistence type="predicted"/>
<dbReference type="Pfam" id="PF00014">
    <property type="entry name" value="Kunitz_BPTI"/>
    <property type="match status" value="1"/>
</dbReference>
<dbReference type="CDD" id="cd00109">
    <property type="entry name" value="Kunitz-type"/>
    <property type="match status" value="1"/>
</dbReference>
<organism evidence="6 7">
    <name type="scientific">Allacma fusca</name>
    <dbReference type="NCBI Taxonomy" id="39272"/>
    <lineage>
        <taxon>Eukaryota</taxon>
        <taxon>Metazoa</taxon>
        <taxon>Ecdysozoa</taxon>
        <taxon>Arthropoda</taxon>
        <taxon>Hexapoda</taxon>
        <taxon>Collembola</taxon>
        <taxon>Symphypleona</taxon>
        <taxon>Sminthuridae</taxon>
        <taxon>Allacma</taxon>
    </lineage>
</organism>
<feature type="signal peptide" evidence="4">
    <location>
        <begin position="1"/>
        <end position="18"/>
    </location>
</feature>
<evidence type="ECO:0000259" key="5">
    <source>
        <dbReference type="PROSITE" id="PS50279"/>
    </source>
</evidence>
<feature type="chain" id="PRO_5035321626" description="BPTI/Kunitz inhibitor domain-containing protein" evidence="4">
    <location>
        <begin position="19"/>
        <end position="87"/>
    </location>
</feature>
<reference evidence="6" key="1">
    <citation type="submission" date="2021-06" db="EMBL/GenBank/DDBJ databases">
        <authorList>
            <person name="Hodson N. C."/>
            <person name="Mongue J. A."/>
            <person name="Jaron S. K."/>
        </authorList>
    </citation>
    <scope>NUCLEOTIDE SEQUENCE</scope>
</reference>
<evidence type="ECO:0000313" key="7">
    <source>
        <dbReference type="Proteomes" id="UP000708208"/>
    </source>
</evidence>
<dbReference type="Proteomes" id="UP000708208">
    <property type="component" value="Unassembled WGS sequence"/>
</dbReference>
<dbReference type="SMART" id="SM00131">
    <property type="entry name" value="KU"/>
    <property type="match status" value="1"/>
</dbReference>
<dbReference type="InterPro" id="IPR020901">
    <property type="entry name" value="Prtase_inh_Kunz-CS"/>
</dbReference>
<feature type="domain" description="BPTI/Kunitz inhibitor" evidence="5">
    <location>
        <begin position="26"/>
        <end position="76"/>
    </location>
</feature>
<dbReference type="InterPro" id="IPR050098">
    <property type="entry name" value="TFPI/VKTCI-like"/>
</dbReference>
<name>A0A8J2NVM0_9HEXA</name>
<evidence type="ECO:0000256" key="3">
    <source>
        <dbReference type="ARBA" id="ARBA00023157"/>
    </source>
</evidence>
<evidence type="ECO:0000313" key="6">
    <source>
        <dbReference type="EMBL" id="CAG7728118.1"/>
    </source>
</evidence>
<keyword evidence="2" id="KW-0722">Serine protease inhibitor</keyword>
<keyword evidence="7" id="KW-1185">Reference proteome</keyword>
<dbReference type="PROSITE" id="PS00280">
    <property type="entry name" value="BPTI_KUNITZ_1"/>
    <property type="match status" value="1"/>
</dbReference>
<sequence>MKFQLIILLAVAAIVVSGHRVSKDDCRLPVNSGICRAMIRRYYWNFQTNSCQMFTYGGCGGNRNNFRSSQECAQECGRYFRRLVNVG</sequence>
<accession>A0A8J2NVM0</accession>
<dbReference type="AlphaFoldDB" id="A0A8J2NVM0"/>
<protein>
    <recommendedName>
        <fullName evidence="5">BPTI/Kunitz inhibitor domain-containing protein</fullName>
    </recommendedName>
</protein>
<dbReference type="PANTHER" id="PTHR10083:SF374">
    <property type="entry name" value="BPTI_KUNITZ INHIBITOR DOMAIN-CONTAINING PROTEIN"/>
    <property type="match status" value="1"/>
</dbReference>
<dbReference type="FunFam" id="4.10.410.10:FF:000004">
    <property type="entry name" value="Tissue factor pathway inhibitor"/>
    <property type="match status" value="1"/>
</dbReference>
<dbReference type="PANTHER" id="PTHR10083">
    <property type="entry name" value="KUNITZ-TYPE PROTEASE INHIBITOR-RELATED"/>
    <property type="match status" value="1"/>
</dbReference>
<evidence type="ECO:0000256" key="1">
    <source>
        <dbReference type="ARBA" id="ARBA00022690"/>
    </source>
</evidence>
<keyword evidence="4" id="KW-0732">Signal</keyword>
<evidence type="ECO:0000256" key="4">
    <source>
        <dbReference type="SAM" id="SignalP"/>
    </source>
</evidence>